<accession>A0A9P4P7Q6</accession>
<evidence type="ECO:0000313" key="4">
    <source>
        <dbReference type="Proteomes" id="UP000799764"/>
    </source>
</evidence>
<sequence>MLSSKDFPPLPSQVQRKSRPTKKEPPRSEGPPAATRRAHSASLNDLPDELIVEILDYLPGIDLQRFQLLTLASLSLTNRRFHRIVVDRLYSTYDSFFCTPYPFLRTVMCDADIASHVKFVSFKYGPTVHSERPPYVPSISDKQLIKDSLRSLEIPRFDWKQWASDCNDRQVDQELLYATMLLYTPNIARLEIDDGAPVETPGKLPRWLSHFRKIANGVDLGGVHRFQYLKSIRVDVQYLKLRHLAPLFRLRSMRKVTLVGLFEWTSTGETAKEELRRLFPNRSSLIDELQLEMSFVDDDLLNVVISGIKKLKVFRYWSSTDHFEVSGRHSDDYWGISGQQGYEPYGEIAASNSWFSMVKSLKSHTSLLETLSWRDGIHSEDRNYMGALGFLSGFVKLSHLEVPLAVLAQQPQVTTTTVESIVANLPRSVQFLTMNMIHDGRAYYQRCLDYMAWYLSENPTSLREVKVIYHSLLTPPSYNWEKFGNLLLDQGILFEFVHSIPEEEADSEGNWAPYGAGVSSDESDSSGYEESLYSD</sequence>
<evidence type="ECO:0000259" key="2">
    <source>
        <dbReference type="PROSITE" id="PS50181"/>
    </source>
</evidence>
<dbReference type="InterPro" id="IPR036047">
    <property type="entry name" value="F-box-like_dom_sf"/>
</dbReference>
<dbReference type="AlphaFoldDB" id="A0A9P4P7Q6"/>
<dbReference type="EMBL" id="MU001508">
    <property type="protein sequence ID" value="KAF2439959.1"/>
    <property type="molecule type" value="Genomic_DNA"/>
</dbReference>
<feature type="region of interest" description="Disordered" evidence="1">
    <location>
        <begin position="505"/>
        <end position="535"/>
    </location>
</feature>
<dbReference type="InterPro" id="IPR001810">
    <property type="entry name" value="F-box_dom"/>
</dbReference>
<comment type="caution">
    <text evidence="3">The sequence shown here is derived from an EMBL/GenBank/DDBJ whole genome shotgun (WGS) entry which is preliminary data.</text>
</comment>
<dbReference type="Pfam" id="PF12937">
    <property type="entry name" value="F-box-like"/>
    <property type="match status" value="1"/>
</dbReference>
<dbReference type="OrthoDB" id="2520703at2759"/>
<dbReference type="PROSITE" id="PS50181">
    <property type="entry name" value="FBOX"/>
    <property type="match status" value="1"/>
</dbReference>
<feature type="domain" description="F-box" evidence="2">
    <location>
        <begin position="40"/>
        <end position="96"/>
    </location>
</feature>
<evidence type="ECO:0000313" key="3">
    <source>
        <dbReference type="EMBL" id="KAF2439959.1"/>
    </source>
</evidence>
<reference evidence="3" key="1">
    <citation type="journal article" date="2020" name="Stud. Mycol.">
        <title>101 Dothideomycetes genomes: a test case for predicting lifestyles and emergence of pathogens.</title>
        <authorList>
            <person name="Haridas S."/>
            <person name="Albert R."/>
            <person name="Binder M."/>
            <person name="Bloem J."/>
            <person name="Labutti K."/>
            <person name="Salamov A."/>
            <person name="Andreopoulos B."/>
            <person name="Baker S."/>
            <person name="Barry K."/>
            <person name="Bills G."/>
            <person name="Bluhm B."/>
            <person name="Cannon C."/>
            <person name="Castanera R."/>
            <person name="Culley D."/>
            <person name="Daum C."/>
            <person name="Ezra D."/>
            <person name="Gonzalez J."/>
            <person name="Henrissat B."/>
            <person name="Kuo A."/>
            <person name="Liang C."/>
            <person name="Lipzen A."/>
            <person name="Lutzoni F."/>
            <person name="Magnuson J."/>
            <person name="Mondo S."/>
            <person name="Nolan M."/>
            <person name="Ohm R."/>
            <person name="Pangilinan J."/>
            <person name="Park H.-J."/>
            <person name="Ramirez L."/>
            <person name="Alfaro M."/>
            <person name="Sun H."/>
            <person name="Tritt A."/>
            <person name="Yoshinaga Y."/>
            <person name="Zwiers L.-H."/>
            <person name="Turgeon B."/>
            <person name="Goodwin S."/>
            <person name="Spatafora J."/>
            <person name="Crous P."/>
            <person name="Grigoriev I."/>
        </authorList>
    </citation>
    <scope>NUCLEOTIDE SEQUENCE</scope>
    <source>
        <strain evidence="3">CBS 690.94</strain>
    </source>
</reference>
<dbReference type="Proteomes" id="UP000799764">
    <property type="component" value="Unassembled WGS sequence"/>
</dbReference>
<feature type="region of interest" description="Disordered" evidence="1">
    <location>
        <begin position="1"/>
        <end position="40"/>
    </location>
</feature>
<name>A0A9P4P7Q6_9PLEO</name>
<proteinExistence type="predicted"/>
<feature type="compositionally biased region" description="Low complexity" evidence="1">
    <location>
        <begin position="525"/>
        <end position="535"/>
    </location>
</feature>
<gene>
    <name evidence="3" type="ORF">P171DRAFT_115223</name>
</gene>
<organism evidence="3 4">
    <name type="scientific">Karstenula rhodostoma CBS 690.94</name>
    <dbReference type="NCBI Taxonomy" id="1392251"/>
    <lineage>
        <taxon>Eukaryota</taxon>
        <taxon>Fungi</taxon>
        <taxon>Dikarya</taxon>
        <taxon>Ascomycota</taxon>
        <taxon>Pezizomycotina</taxon>
        <taxon>Dothideomycetes</taxon>
        <taxon>Pleosporomycetidae</taxon>
        <taxon>Pleosporales</taxon>
        <taxon>Massarineae</taxon>
        <taxon>Didymosphaeriaceae</taxon>
        <taxon>Karstenula</taxon>
    </lineage>
</organism>
<protein>
    <recommendedName>
        <fullName evidence="2">F-box domain-containing protein</fullName>
    </recommendedName>
</protein>
<dbReference type="SUPFAM" id="SSF81383">
    <property type="entry name" value="F-box domain"/>
    <property type="match status" value="1"/>
</dbReference>
<keyword evidence="4" id="KW-1185">Reference proteome</keyword>
<evidence type="ECO:0000256" key="1">
    <source>
        <dbReference type="SAM" id="MobiDB-lite"/>
    </source>
</evidence>